<organism evidence="2 3">
    <name type="scientific">Homoserinibacter gongjuensis</name>
    <dbReference type="NCBI Taxonomy" id="1162968"/>
    <lineage>
        <taxon>Bacteria</taxon>
        <taxon>Bacillati</taxon>
        <taxon>Actinomycetota</taxon>
        <taxon>Actinomycetes</taxon>
        <taxon>Micrococcales</taxon>
        <taxon>Microbacteriaceae</taxon>
        <taxon>Homoserinibacter</taxon>
    </lineage>
</organism>
<evidence type="ECO:0000313" key="2">
    <source>
        <dbReference type="EMBL" id="GMA92801.1"/>
    </source>
</evidence>
<proteinExistence type="predicted"/>
<feature type="region of interest" description="Disordered" evidence="1">
    <location>
        <begin position="88"/>
        <end position="108"/>
    </location>
</feature>
<accession>A0ABQ6JWW4</accession>
<evidence type="ECO:0000313" key="3">
    <source>
        <dbReference type="Proteomes" id="UP001157069"/>
    </source>
</evidence>
<dbReference type="RefSeq" id="WP_284301572.1">
    <property type="nucleotide sequence ID" value="NZ_BSVA01000001.1"/>
</dbReference>
<dbReference type="Proteomes" id="UP001157069">
    <property type="component" value="Unassembled WGS sequence"/>
</dbReference>
<comment type="caution">
    <text evidence="2">The sequence shown here is derived from an EMBL/GenBank/DDBJ whole genome shotgun (WGS) entry which is preliminary data.</text>
</comment>
<feature type="compositionally biased region" description="Basic residues" evidence="1">
    <location>
        <begin position="97"/>
        <end position="108"/>
    </location>
</feature>
<reference evidence="3" key="1">
    <citation type="journal article" date="2019" name="Int. J. Syst. Evol. Microbiol.">
        <title>The Global Catalogue of Microorganisms (GCM) 10K type strain sequencing project: providing services to taxonomists for standard genome sequencing and annotation.</title>
        <authorList>
            <consortium name="The Broad Institute Genomics Platform"/>
            <consortium name="The Broad Institute Genome Sequencing Center for Infectious Disease"/>
            <person name="Wu L."/>
            <person name="Ma J."/>
        </authorList>
    </citation>
    <scope>NUCLEOTIDE SEQUENCE [LARGE SCALE GENOMIC DNA]</scope>
    <source>
        <strain evidence="3">NBRC 108755</strain>
    </source>
</reference>
<dbReference type="Pfam" id="PF20242">
    <property type="entry name" value="Emfourin"/>
    <property type="match status" value="1"/>
</dbReference>
<protein>
    <submittedName>
        <fullName evidence="2">Uncharacterized protein</fullName>
    </submittedName>
</protein>
<gene>
    <name evidence="2" type="ORF">GCM10025869_33300</name>
</gene>
<dbReference type="InterPro" id="IPR049457">
    <property type="entry name" value="Emfourin"/>
</dbReference>
<sequence>MAEPAEVRIQVTRSGGVAGIRRGWCVESQEADAWEPLVAACPWDAEPESVGADRFVWLIEVAAPPPVRTARLPEGAVHGPWRELVERVREQGEPVRPARRHGRRSEHG</sequence>
<dbReference type="EMBL" id="BSVA01000001">
    <property type="protein sequence ID" value="GMA92801.1"/>
    <property type="molecule type" value="Genomic_DNA"/>
</dbReference>
<keyword evidence="3" id="KW-1185">Reference proteome</keyword>
<evidence type="ECO:0000256" key="1">
    <source>
        <dbReference type="SAM" id="MobiDB-lite"/>
    </source>
</evidence>
<name>A0ABQ6JWW4_9MICO</name>